<dbReference type="Proteomes" id="UP001145145">
    <property type="component" value="Unassembled WGS sequence"/>
</dbReference>
<dbReference type="SMART" id="SM00909">
    <property type="entry name" value="Germane"/>
    <property type="match status" value="2"/>
</dbReference>
<feature type="domain" description="GerMN" evidence="1">
    <location>
        <begin position="62"/>
        <end position="148"/>
    </location>
</feature>
<evidence type="ECO:0000313" key="4">
    <source>
        <dbReference type="Proteomes" id="UP001145145"/>
    </source>
</evidence>
<accession>A0A9W6C3M4</accession>
<dbReference type="PROSITE" id="PS51257">
    <property type="entry name" value="PROKAR_LIPOPROTEIN"/>
    <property type="match status" value="1"/>
</dbReference>
<dbReference type="Proteomes" id="UP001145094">
    <property type="component" value="Unassembled WGS sequence"/>
</dbReference>
<sequence>MKGKRIVSFLLVILMASGLLSGCRRGEQVKQGEFGLFYLSADKTELVRIAGEKKDGSKAEQVQYVLDALEKPAEESEDYQTPFQNDVRVEEFEIDGKQVDLTFNEKYTSLDAAEEVLLRAAVVKSLVQISGIDYVSFYIGEEPLMAADNTPVGLMSNEDFIQNVGSSLHSYQSTSLTLYFANKDGDKLVKETVNNVRYNSNISMERLVIEQLLKGPSSSGAYATIPANTKILSVSTRDQICYVNFDQELMNMKSNVKPEILIYSIVNSIVESGMAGQVQISINGESNINFGESVPLDQPLSRNLDLVEGEK</sequence>
<evidence type="ECO:0000313" key="2">
    <source>
        <dbReference type="EMBL" id="GLG04026.1"/>
    </source>
</evidence>
<protein>
    <recommendedName>
        <fullName evidence="1">GerMN domain-containing protein</fullName>
    </recommendedName>
</protein>
<feature type="domain" description="GerMN" evidence="1">
    <location>
        <begin position="205"/>
        <end position="291"/>
    </location>
</feature>
<dbReference type="RefSeq" id="WP_087167388.1">
    <property type="nucleotide sequence ID" value="NZ_BSBO01000010.1"/>
</dbReference>
<reference evidence="3" key="4">
    <citation type="submission" date="2022-11" db="EMBL/GenBank/DDBJ databases">
        <title>Draft genome sequence of Sellimonas catena strain 18CBH55.</title>
        <authorList>
            <person name="Hisatomi A."/>
            <person name="Ohkuma M."/>
            <person name="Sakamoto M."/>
        </authorList>
    </citation>
    <scope>NUCLEOTIDE SEQUENCE</scope>
    <source>
        <strain evidence="3">18CBH55</strain>
    </source>
</reference>
<gene>
    <name evidence="2" type="ORF">Selli1_12000</name>
    <name evidence="3" type="ORF">Selli2_07890</name>
</gene>
<organism evidence="2 4">
    <name type="scientific">Sellimonas catena</name>
    <dbReference type="NCBI Taxonomy" id="2994035"/>
    <lineage>
        <taxon>Bacteria</taxon>
        <taxon>Bacillati</taxon>
        <taxon>Bacillota</taxon>
        <taxon>Clostridia</taxon>
        <taxon>Lachnospirales</taxon>
        <taxon>Lachnospiraceae</taxon>
        <taxon>Sellimonas</taxon>
    </lineage>
</organism>
<dbReference type="InterPro" id="IPR019606">
    <property type="entry name" value="GerMN"/>
</dbReference>
<evidence type="ECO:0000259" key="1">
    <source>
        <dbReference type="SMART" id="SM00909"/>
    </source>
</evidence>
<proteinExistence type="predicted"/>
<reference evidence="2 4" key="5">
    <citation type="journal article" date="2023" name="Int. J. Syst. Evol. Microbiol.">
        <title>Sellimonas catena sp. nov., isolated from human faeces.</title>
        <authorList>
            <person name="Hisatomi A."/>
            <person name="Ohkuma M."/>
            <person name="Sakamoto M."/>
        </authorList>
    </citation>
    <scope>NUCLEOTIDE SEQUENCE [LARGE SCALE GENOMIC DNA]</scope>
    <source>
        <strain evidence="2 4">12EGH17</strain>
        <strain evidence="3">18CBH55</strain>
    </source>
</reference>
<reference evidence="2" key="1">
    <citation type="submission" date="2022-11" db="EMBL/GenBank/DDBJ databases">
        <title>Draft genome sequence of Sellimonas catena strain 12EGH17.</title>
        <authorList>
            <person name="Atsushi H."/>
            <person name="Moriya O."/>
            <person name="Mitsuo S."/>
        </authorList>
    </citation>
    <scope>NUCLEOTIDE SEQUENCE</scope>
    <source>
        <strain evidence="2">12EGH17</strain>
    </source>
</reference>
<reference evidence="2" key="2">
    <citation type="submission" date="2022-11" db="EMBL/GenBank/DDBJ databases">
        <title>Draft genome sequence of Sellimonas catena strain 12EGH17.</title>
        <authorList>
            <person name="Hisatomi A."/>
            <person name="Ohkuma M."/>
            <person name="Sakamoto M."/>
        </authorList>
    </citation>
    <scope>NUCLEOTIDE SEQUENCE</scope>
    <source>
        <strain evidence="2">12EGH17</strain>
    </source>
</reference>
<dbReference type="AlphaFoldDB" id="A0A9W6C3M4"/>
<reference evidence="3" key="3">
    <citation type="submission" date="2022-11" db="EMBL/GenBank/DDBJ databases">
        <title>Draft genome sequence of Sellimonas catena strain 18CBH55.</title>
        <authorList>
            <person name="Atsushi H."/>
            <person name="Moriya O."/>
            <person name="Mitsuo S."/>
        </authorList>
    </citation>
    <scope>NUCLEOTIDE SEQUENCE</scope>
    <source>
        <strain evidence="3">18CBH55</strain>
    </source>
</reference>
<dbReference type="EMBL" id="BSCH01000004">
    <property type="protein sequence ID" value="GLG89362.1"/>
    <property type="molecule type" value="Genomic_DNA"/>
</dbReference>
<evidence type="ECO:0000313" key="3">
    <source>
        <dbReference type="EMBL" id="GLG89362.1"/>
    </source>
</evidence>
<dbReference type="Pfam" id="PF10646">
    <property type="entry name" value="Germane"/>
    <property type="match status" value="2"/>
</dbReference>
<dbReference type="EMBL" id="BSBO01000010">
    <property type="protein sequence ID" value="GLG04026.1"/>
    <property type="molecule type" value="Genomic_DNA"/>
</dbReference>
<comment type="caution">
    <text evidence="2">The sequence shown here is derived from an EMBL/GenBank/DDBJ whole genome shotgun (WGS) entry which is preliminary data.</text>
</comment>
<keyword evidence="4" id="KW-1185">Reference proteome</keyword>
<name>A0A9W6C3M4_9FIRM</name>